<name>A0AAW1BFL0_CROAD</name>
<keyword evidence="1" id="KW-0677">Repeat</keyword>
<dbReference type="GO" id="GO:0051607">
    <property type="term" value="P:defense response to virus"/>
    <property type="evidence" value="ECO:0007669"/>
    <property type="project" value="TreeGrafter"/>
</dbReference>
<dbReference type="GO" id="GO:0005829">
    <property type="term" value="C:cytosol"/>
    <property type="evidence" value="ECO:0007669"/>
    <property type="project" value="TreeGrafter"/>
</dbReference>
<dbReference type="Proteomes" id="UP001474421">
    <property type="component" value="Unassembled WGS sequence"/>
</dbReference>
<reference evidence="4 5" key="1">
    <citation type="journal article" date="2024" name="Proc. Natl. Acad. Sci. U.S.A.">
        <title>The genetic regulatory architecture and epigenomic basis for age-related changes in rattlesnake venom.</title>
        <authorList>
            <person name="Hogan M.P."/>
            <person name="Holding M.L."/>
            <person name="Nystrom G.S."/>
            <person name="Colston T.J."/>
            <person name="Bartlett D.A."/>
            <person name="Mason A.J."/>
            <person name="Ellsworth S.A."/>
            <person name="Rautsaw R.M."/>
            <person name="Lawrence K.C."/>
            <person name="Strickland J.L."/>
            <person name="He B."/>
            <person name="Fraser P."/>
            <person name="Margres M.J."/>
            <person name="Gilbert D.M."/>
            <person name="Gibbs H.L."/>
            <person name="Parkinson C.L."/>
            <person name="Rokyta D.R."/>
        </authorList>
    </citation>
    <scope>NUCLEOTIDE SEQUENCE [LARGE SCALE GENOMIC DNA]</scope>
    <source>
        <strain evidence="4">DRR0105</strain>
    </source>
</reference>
<dbReference type="Gene3D" id="1.25.40.10">
    <property type="entry name" value="Tetratricopeptide repeat domain"/>
    <property type="match status" value="1"/>
</dbReference>
<comment type="caution">
    <text evidence="4">The sequence shown here is derived from an EMBL/GenBank/DDBJ whole genome shotgun (WGS) entry which is preliminary data.</text>
</comment>
<organism evidence="4 5">
    <name type="scientific">Crotalus adamanteus</name>
    <name type="common">Eastern diamondback rattlesnake</name>
    <dbReference type="NCBI Taxonomy" id="8729"/>
    <lineage>
        <taxon>Eukaryota</taxon>
        <taxon>Metazoa</taxon>
        <taxon>Chordata</taxon>
        <taxon>Craniata</taxon>
        <taxon>Vertebrata</taxon>
        <taxon>Euteleostomi</taxon>
        <taxon>Lepidosauria</taxon>
        <taxon>Squamata</taxon>
        <taxon>Bifurcata</taxon>
        <taxon>Unidentata</taxon>
        <taxon>Episquamata</taxon>
        <taxon>Toxicofera</taxon>
        <taxon>Serpentes</taxon>
        <taxon>Colubroidea</taxon>
        <taxon>Viperidae</taxon>
        <taxon>Crotalinae</taxon>
        <taxon>Crotalus</taxon>
    </lineage>
</organism>
<evidence type="ECO:0000256" key="2">
    <source>
        <dbReference type="ARBA" id="ARBA00022803"/>
    </source>
</evidence>
<protein>
    <submittedName>
        <fullName evidence="4">IFIT5: Interferon-induced protein with tetratricopeptide repeats 5</fullName>
    </submittedName>
</protein>
<proteinExistence type="inferred from homology"/>
<evidence type="ECO:0000256" key="3">
    <source>
        <dbReference type="ARBA" id="ARBA00038336"/>
    </source>
</evidence>
<sequence>MNLDLLSQEGLKEILQQFECHFTWMLQKEHIHPDELEERIAEQIQFLINKSKIRNYNLLAYVKFLNNKKEEALENLQKAEETVPILGMLKRKAWLHGATMPGCTTTWAILLNPKPM</sequence>
<comment type="similarity">
    <text evidence="3">Belongs to the IFIT family.</text>
</comment>
<dbReference type="PANTHER" id="PTHR10271">
    <property type="entry name" value="INTERFERON-INDUCED PROTEIN WITH TETRATRICOPEPTIDE REPEATS"/>
    <property type="match status" value="1"/>
</dbReference>
<gene>
    <name evidence="4" type="ORF">NXF25_011401</name>
</gene>
<evidence type="ECO:0000256" key="1">
    <source>
        <dbReference type="ARBA" id="ARBA00022737"/>
    </source>
</evidence>
<accession>A0AAW1BFL0</accession>
<keyword evidence="5" id="KW-1185">Reference proteome</keyword>
<dbReference type="EMBL" id="JAOTOJ010000005">
    <property type="protein sequence ID" value="KAK9400687.1"/>
    <property type="molecule type" value="Genomic_DNA"/>
</dbReference>
<evidence type="ECO:0000313" key="4">
    <source>
        <dbReference type="EMBL" id="KAK9400687.1"/>
    </source>
</evidence>
<dbReference type="PANTHER" id="PTHR10271:SF0">
    <property type="entry name" value="INTERFERON-INDUCED PROTEIN WITH TETRATRICOPEPTIDE REPEATS 5"/>
    <property type="match status" value="1"/>
</dbReference>
<dbReference type="InterPro" id="IPR011990">
    <property type="entry name" value="TPR-like_helical_dom_sf"/>
</dbReference>
<evidence type="ECO:0000313" key="5">
    <source>
        <dbReference type="Proteomes" id="UP001474421"/>
    </source>
</evidence>
<dbReference type="AlphaFoldDB" id="A0AAW1BFL0"/>
<keyword evidence="2" id="KW-0802">TPR repeat</keyword>